<protein>
    <submittedName>
        <fullName evidence="2">Uncharacterized protein</fullName>
    </submittedName>
</protein>
<accession>A0A4V2FSD1</accession>
<organism evidence="2 3">
    <name type="scientific">Ancylomarina subtilis</name>
    <dbReference type="NCBI Taxonomy" id="1639035"/>
    <lineage>
        <taxon>Bacteria</taxon>
        <taxon>Pseudomonadati</taxon>
        <taxon>Bacteroidota</taxon>
        <taxon>Bacteroidia</taxon>
        <taxon>Marinilabiliales</taxon>
        <taxon>Marinifilaceae</taxon>
        <taxon>Ancylomarina</taxon>
    </lineage>
</organism>
<gene>
    <name evidence="2" type="ORF">EV201_2742</name>
</gene>
<proteinExistence type="predicted"/>
<name>A0A4V2FSD1_9BACT</name>
<keyword evidence="3" id="KW-1185">Reference proteome</keyword>
<comment type="caution">
    <text evidence="2">The sequence shown here is derived from an EMBL/GenBank/DDBJ whole genome shotgun (WGS) entry which is preliminary data.</text>
</comment>
<sequence length="54" mass="6323">MQSAYNPKFGEAVRCNAMKIKHEAKKNKTSYLLYLEIYSLFLLNSLKIFYMQAA</sequence>
<keyword evidence="1" id="KW-1133">Transmembrane helix</keyword>
<feature type="transmembrane region" description="Helical" evidence="1">
    <location>
        <begin position="31"/>
        <end position="50"/>
    </location>
</feature>
<keyword evidence="1" id="KW-0812">Transmembrane</keyword>
<evidence type="ECO:0000256" key="1">
    <source>
        <dbReference type="SAM" id="Phobius"/>
    </source>
</evidence>
<dbReference type="Proteomes" id="UP000293562">
    <property type="component" value="Unassembled WGS sequence"/>
</dbReference>
<dbReference type="AlphaFoldDB" id="A0A4V2FSD1"/>
<keyword evidence="1" id="KW-0472">Membrane</keyword>
<reference evidence="2 3" key="1">
    <citation type="submission" date="2019-02" db="EMBL/GenBank/DDBJ databases">
        <title>Genomic Encyclopedia of Type Strains, Phase IV (KMG-IV): sequencing the most valuable type-strain genomes for metagenomic binning, comparative biology and taxonomic classification.</title>
        <authorList>
            <person name="Goeker M."/>
        </authorList>
    </citation>
    <scope>NUCLEOTIDE SEQUENCE [LARGE SCALE GENOMIC DNA]</scope>
    <source>
        <strain evidence="2 3">DSM 28825</strain>
    </source>
</reference>
<evidence type="ECO:0000313" key="2">
    <source>
        <dbReference type="EMBL" id="RZT93569.1"/>
    </source>
</evidence>
<evidence type="ECO:0000313" key="3">
    <source>
        <dbReference type="Proteomes" id="UP000293562"/>
    </source>
</evidence>
<dbReference type="EMBL" id="SHKN01000002">
    <property type="protein sequence ID" value="RZT93569.1"/>
    <property type="molecule type" value="Genomic_DNA"/>
</dbReference>